<dbReference type="PANTHER" id="PTHR46118">
    <property type="entry name" value="PROTEIN ABHD11"/>
    <property type="match status" value="1"/>
</dbReference>
<dbReference type="PRINTS" id="PR00111">
    <property type="entry name" value="ABHYDROLASE"/>
</dbReference>
<proteinExistence type="inferred from homology"/>
<evidence type="ECO:0000256" key="1">
    <source>
        <dbReference type="ARBA" id="ARBA00008645"/>
    </source>
</evidence>
<dbReference type="GO" id="GO:0052689">
    <property type="term" value="F:carboxylic ester hydrolase activity"/>
    <property type="evidence" value="ECO:0007669"/>
    <property type="project" value="TreeGrafter"/>
</dbReference>
<dbReference type="GO" id="GO:0005739">
    <property type="term" value="C:mitochondrion"/>
    <property type="evidence" value="ECO:0007669"/>
    <property type="project" value="TreeGrafter"/>
</dbReference>
<dbReference type="STRING" id="329046.A0A1Y2CT19"/>
<dbReference type="EMBL" id="MCGO01000008">
    <property type="protein sequence ID" value="ORY50097.1"/>
    <property type="molecule type" value="Genomic_DNA"/>
</dbReference>
<keyword evidence="5" id="KW-1185">Reference proteome</keyword>
<evidence type="ECO:0000256" key="2">
    <source>
        <dbReference type="ARBA" id="ARBA00022801"/>
    </source>
</evidence>
<dbReference type="PRINTS" id="PR00412">
    <property type="entry name" value="EPOXHYDRLASE"/>
</dbReference>
<dbReference type="SUPFAM" id="SSF53474">
    <property type="entry name" value="alpha/beta-Hydrolases"/>
    <property type="match status" value="1"/>
</dbReference>
<protein>
    <submittedName>
        <fullName evidence="4">Alpha/beta-hydrolase</fullName>
    </submittedName>
</protein>
<feature type="domain" description="AB hydrolase-1" evidence="3">
    <location>
        <begin position="2"/>
        <end position="237"/>
    </location>
</feature>
<accession>A0A1Y2CT19</accession>
<evidence type="ECO:0000259" key="3">
    <source>
        <dbReference type="Pfam" id="PF00561"/>
    </source>
</evidence>
<evidence type="ECO:0000313" key="5">
    <source>
        <dbReference type="Proteomes" id="UP000193642"/>
    </source>
</evidence>
<comment type="caution">
    <text evidence="4">The sequence shown here is derived from an EMBL/GenBank/DDBJ whole genome shotgun (WGS) entry which is preliminary data.</text>
</comment>
<comment type="similarity">
    <text evidence="1">Belongs to the AB hydrolase superfamily.</text>
</comment>
<reference evidence="4 5" key="1">
    <citation type="submission" date="2016-07" db="EMBL/GenBank/DDBJ databases">
        <title>Pervasive Adenine N6-methylation of Active Genes in Fungi.</title>
        <authorList>
            <consortium name="DOE Joint Genome Institute"/>
            <person name="Mondo S.J."/>
            <person name="Dannebaum R.O."/>
            <person name="Kuo R.C."/>
            <person name="Labutti K."/>
            <person name="Haridas S."/>
            <person name="Kuo A."/>
            <person name="Salamov A."/>
            <person name="Ahrendt S.R."/>
            <person name="Lipzen A."/>
            <person name="Sullivan W."/>
            <person name="Andreopoulos W.B."/>
            <person name="Clum A."/>
            <person name="Lindquist E."/>
            <person name="Daum C."/>
            <person name="Ramamoorthy G.K."/>
            <person name="Gryganskyi A."/>
            <person name="Culley D."/>
            <person name="Magnuson J.K."/>
            <person name="James T.Y."/>
            <person name="O'Malley M.A."/>
            <person name="Stajich J.E."/>
            <person name="Spatafora J.W."/>
            <person name="Visel A."/>
            <person name="Grigoriev I.V."/>
        </authorList>
    </citation>
    <scope>NUCLEOTIDE SEQUENCE [LARGE SCALE GENOMIC DNA]</scope>
    <source>
        <strain evidence="4 5">JEL800</strain>
    </source>
</reference>
<dbReference type="InterPro" id="IPR000073">
    <property type="entry name" value="AB_hydrolase_1"/>
</dbReference>
<organism evidence="4 5">
    <name type="scientific">Rhizoclosmatium globosum</name>
    <dbReference type="NCBI Taxonomy" id="329046"/>
    <lineage>
        <taxon>Eukaryota</taxon>
        <taxon>Fungi</taxon>
        <taxon>Fungi incertae sedis</taxon>
        <taxon>Chytridiomycota</taxon>
        <taxon>Chytridiomycota incertae sedis</taxon>
        <taxon>Chytridiomycetes</taxon>
        <taxon>Chytridiales</taxon>
        <taxon>Chytriomycetaceae</taxon>
        <taxon>Rhizoclosmatium</taxon>
    </lineage>
</organism>
<dbReference type="InterPro" id="IPR000639">
    <property type="entry name" value="Epox_hydrolase-like"/>
</dbReference>
<dbReference type="FunFam" id="3.40.50.1820:FF:000039">
    <property type="entry name" value="Esterase ybfF"/>
    <property type="match status" value="1"/>
</dbReference>
<name>A0A1Y2CT19_9FUNG</name>
<dbReference type="OrthoDB" id="8119704at2759"/>
<dbReference type="Pfam" id="PF00561">
    <property type="entry name" value="Abhydrolase_1"/>
    <property type="match status" value="1"/>
</dbReference>
<dbReference type="Proteomes" id="UP000193642">
    <property type="component" value="Unassembled WGS sequence"/>
</dbReference>
<dbReference type="AlphaFoldDB" id="A0A1Y2CT19"/>
<evidence type="ECO:0000313" key="4">
    <source>
        <dbReference type="EMBL" id="ORY50097.1"/>
    </source>
</evidence>
<dbReference type="InterPro" id="IPR029058">
    <property type="entry name" value="AB_hydrolase_fold"/>
</dbReference>
<sequence length="254" mass="27787">MHGLFGSKQNWRSIAKQLSNKIGASVVAVDLRNHGDSPHAVLHDYPSMADDVFSLCDKIGIDKFHVMGHSMGGKTAMHMALSNPSRIESLISVDMSPIVLNLTSIFAHYITAMREIQNARVKTQTEADAILIKTIPELPIRQFILTNLKHVPGQDYLSFRINLDALEASLGPQKDICGIAGFPLSDAGKTYEGPSLFVKGNKSGYVPDSAIPGIKRLFPKTEIVGLDAGHWVHSEKPNDFIKVVEAFIKANTSK</sequence>
<dbReference type="Gene3D" id="3.40.50.1820">
    <property type="entry name" value="alpha/beta hydrolase"/>
    <property type="match status" value="1"/>
</dbReference>
<dbReference type="PANTHER" id="PTHR46118:SF4">
    <property type="entry name" value="PROTEIN ABHD11"/>
    <property type="match status" value="1"/>
</dbReference>
<keyword evidence="2 4" id="KW-0378">Hydrolase</keyword>
<gene>
    <name evidence="4" type="ORF">BCR33DRAFT_781595</name>
</gene>